<dbReference type="AlphaFoldDB" id="A0A6J4NKK8"/>
<organism evidence="2">
    <name type="scientific">uncultured Ramlibacter sp</name>
    <dbReference type="NCBI Taxonomy" id="260755"/>
    <lineage>
        <taxon>Bacteria</taxon>
        <taxon>Pseudomonadati</taxon>
        <taxon>Pseudomonadota</taxon>
        <taxon>Betaproteobacteria</taxon>
        <taxon>Burkholderiales</taxon>
        <taxon>Comamonadaceae</taxon>
        <taxon>Ramlibacter</taxon>
        <taxon>environmental samples</taxon>
    </lineage>
</organism>
<feature type="compositionally biased region" description="Low complexity" evidence="1">
    <location>
        <begin position="245"/>
        <end position="257"/>
    </location>
</feature>
<feature type="region of interest" description="Disordered" evidence="1">
    <location>
        <begin position="1"/>
        <end position="73"/>
    </location>
</feature>
<proteinExistence type="predicted"/>
<feature type="non-terminal residue" evidence="2">
    <location>
        <position position="313"/>
    </location>
</feature>
<feature type="compositionally biased region" description="Basic residues" evidence="1">
    <location>
        <begin position="198"/>
        <end position="207"/>
    </location>
</feature>
<evidence type="ECO:0000256" key="1">
    <source>
        <dbReference type="SAM" id="MobiDB-lite"/>
    </source>
</evidence>
<feature type="compositionally biased region" description="Low complexity" evidence="1">
    <location>
        <begin position="19"/>
        <end position="29"/>
    </location>
</feature>
<accession>A0A6J4NKK8</accession>
<dbReference type="EMBL" id="CADCUX010000066">
    <property type="protein sequence ID" value="CAA9388426.1"/>
    <property type="molecule type" value="Genomic_DNA"/>
</dbReference>
<reference evidence="2" key="1">
    <citation type="submission" date="2020-02" db="EMBL/GenBank/DDBJ databases">
        <authorList>
            <person name="Meier V. D."/>
        </authorList>
    </citation>
    <scope>NUCLEOTIDE SEQUENCE</scope>
    <source>
        <strain evidence="2">AVDCRST_MAG51</strain>
    </source>
</reference>
<feature type="region of interest" description="Disordered" evidence="1">
    <location>
        <begin position="181"/>
        <end position="265"/>
    </location>
</feature>
<feature type="compositionally biased region" description="Low complexity" evidence="1">
    <location>
        <begin position="37"/>
        <end position="54"/>
    </location>
</feature>
<feature type="non-terminal residue" evidence="2">
    <location>
        <position position="1"/>
    </location>
</feature>
<name>A0A6J4NKK8_9BURK</name>
<evidence type="ECO:0000313" key="2">
    <source>
        <dbReference type="EMBL" id="CAA9388426.1"/>
    </source>
</evidence>
<protein>
    <submittedName>
        <fullName evidence="2">InterPro IPR005806 COGs COG2146</fullName>
    </submittedName>
</protein>
<sequence>EGGTERAAHANRPRHGLRGADAALLAAGRAGRRIRSPARCPHGPAAGEGASHPGAGPGAVPGPERRLGAAGSRLSAPRCGSVLRAARGGRPAVPFPRLEVRCRGCLPGNTRRAGRQQALRTGAPAQLSGAGEKRRAVRVVWRAGPAAPALPFVRLLCRARHAHLRLQGPVALQLAAGVRGRHRPGPPVVPAPVPQRCGARRHRRQRRGQAVPQRQCGRGRRRRALAHDADHAGVPPAGDQLRGQALGPATDGAAADDAGVDARARHQRDLPAHLRHPAVGDADHHPDARAGGRHPHLLVFDLHQLRGAGRQGG</sequence>
<gene>
    <name evidence="2" type="ORF">AVDCRST_MAG51-254</name>
</gene>